<protein>
    <submittedName>
        <fullName evidence="1">Uncharacterized protein</fullName>
    </submittedName>
</protein>
<gene>
    <name evidence="1" type="ORF">MHBO_005273</name>
</gene>
<keyword evidence="2" id="KW-1185">Reference proteome</keyword>
<organism evidence="1 2">
    <name type="scientific">Bonamia ostreae</name>
    <dbReference type="NCBI Taxonomy" id="126728"/>
    <lineage>
        <taxon>Eukaryota</taxon>
        <taxon>Sar</taxon>
        <taxon>Rhizaria</taxon>
        <taxon>Endomyxa</taxon>
        <taxon>Ascetosporea</taxon>
        <taxon>Haplosporida</taxon>
        <taxon>Bonamia</taxon>
    </lineage>
</organism>
<name>A0ABV2AVF5_9EUKA</name>
<evidence type="ECO:0000313" key="2">
    <source>
        <dbReference type="Proteomes" id="UP001439008"/>
    </source>
</evidence>
<reference evidence="1 2" key="1">
    <citation type="journal article" date="2024" name="BMC Biol.">
        <title>Comparative genomics of Ascetosporea gives new insight into the evolutionary basis for animal parasitism in Rhizaria.</title>
        <authorList>
            <person name="Hiltunen Thoren M."/>
            <person name="Onut-Brannstrom I."/>
            <person name="Alfjorden A."/>
            <person name="Peckova H."/>
            <person name="Swords F."/>
            <person name="Hooper C."/>
            <person name="Holzer A.S."/>
            <person name="Bass D."/>
            <person name="Burki F."/>
        </authorList>
    </citation>
    <scope>NUCLEOTIDE SEQUENCE [LARGE SCALE GENOMIC DNA]</scope>
    <source>
        <strain evidence="1">20-A016</strain>
    </source>
</reference>
<comment type="caution">
    <text evidence="1">The sequence shown here is derived from an EMBL/GenBank/DDBJ whole genome shotgun (WGS) entry which is preliminary data.</text>
</comment>
<dbReference type="InterPro" id="IPR013035">
    <property type="entry name" value="PEP_carboxykinase_C"/>
</dbReference>
<dbReference type="Proteomes" id="UP001439008">
    <property type="component" value="Unassembled WGS sequence"/>
</dbReference>
<accession>A0ABV2AVF5</accession>
<proteinExistence type="predicted"/>
<dbReference type="Gene3D" id="3.90.228.20">
    <property type="match status" value="1"/>
</dbReference>
<dbReference type="EMBL" id="JBDODL010007473">
    <property type="protein sequence ID" value="MES1923655.1"/>
    <property type="molecule type" value="Genomic_DNA"/>
</dbReference>
<evidence type="ECO:0000313" key="1">
    <source>
        <dbReference type="EMBL" id="MES1923655.1"/>
    </source>
</evidence>
<sequence length="52" mass="6347">MDYLMSVNKNEWKTEVARYREFYKSFDKGKMPEQLTKHLDDLEKAMKSDDKK</sequence>